<name>A0A6I1X5Q4_9PSED</name>
<proteinExistence type="predicted"/>
<gene>
    <name evidence="1" type="ORF">GHO28_25730</name>
</gene>
<dbReference type="Proteomes" id="UP000466863">
    <property type="component" value="Unassembled WGS sequence"/>
</dbReference>
<sequence>MNSSQQFEHRANTQIITLNEVTHGFAEPELLRLQLSPREMKKPFDIGSFAYFIRGENENVWDDRGTPVVIESFVESRRELVVRLLESLVGLSDSSVRARLRIIEYFIVWLNAQGYREVFASALQAQEAYQSYTAHLNHLIAHQAWKPRSAQNYQRNASICIELLYPEDGHLILAGAVRIIADLGSEAASGAHVEVYRDVCLAIAQQCSAFVLNSQPYPFVVSIRDYEVVGFPSNHGWVGPFKDSPLSYNAGERRIATVEEWQAASKKKSRRRLYKSDGVRELIAVKANLDAANKDERCWHRLQVAGLAAKAYASLFVMITGATPTEIDQFSYADALEVEKSPIKKELSAVKFRAGGKATLYNIGRDTGLPLLKEYLKLREWILNGATHERLFFTMPATGERLSTNHEFSYLKTTFMMSGFFKSISGIFLDPNVRILSPRKMRKHKSLGMHTAGVSPSTVAANLNHSEAVNLSTYSEATPEQQAAEFGHFWQAMHYAAQVVRERSQKSVKSEIATAAGHCDEFSQPIPVRDFGAVAIAPNCRSQYGCLYCEHYICHSDEEDLHKIVSLQYVINAVRRAAPDQAHAESLYKELSIRIEFILEALGECSDTTKQLVQAVKAKVFEYGELTPFWENRMNRYEKMGVVF</sequence>
<evidence type="ECO:0008006" key="3">
    <source>
        <dbReference type="Google" id="ProtNLM"/>
    </source>
</evidence>
<dbReference type="EMBL" id="WIVV01000212">
    <property type="protein sequence ID" value="MQU45875.1"/>
    <property type="molecule type" value="Genomic_DNA"/>
</dbReference>
<dbReference type="InterPro" id="IPR011010">
    <property type="entry name" value="DNA_brk_join_enz"/>
</dbReference>
<protein>
    <recommendedName>
        <fullName evidence="3">Integrase</fullName>
    </recommendedName>
</protein>
<comment type="caution">
    <text evidence="1">The sequence shown here is derived from an EMBL/GenBank/DDBJ whole genome shotgun (WGS) entry which is preliminary data.</text>
</comment>
<reference evidence="1 2" key="1">
    <citation type="submission" date="2019-10" db="EMBL/GenBank/DDBJ databases">
        <title>Evaluation of single-gene subtyping targets for Pseudomonas.</title>
        <authorList>
            <person name="Reichler S.J."/>
            <person name="Orsi R.H."/>
            <person name="Wiedmann M."/>
            <person name="Martin N.H."/>
            <person name="Murphy S.I."/>
        </authorList>
    </citation>
    <scope>NUCLEOTIDE SEQUENCE [LARGE SCALE GENOMIC DNA]</scope>
    <source>
        <strain evidence="1 2">FSL R10-1876</strain>
    </source>
</reference>
<evidence type="ECO:0000313" key="2">
    <source>
        <dbReference type="Proteomes" id="UP000466863"/>
    </source>
</evidence>
<organism evidence="1 2">
    <name type="scientific">Pseudomonas helleri</name>
    <dbReference type="NCBI Taxonomy" id="1608996"/>
    <lineage>
        <taxon>Bacteria</taxon>
        <taxon>Pseudomonadati</taxon>
        <taxon>Pseudomonadota</taxon>
        <taxon>Gammaproteobacteria</taxon>
        <taxon>Pseudomonadales</taxon>
        <taxon>Pseudomonadaceae</taxon>
        <taxon>Pseudomonas</taxon>
    </lineage>
</organism>
<dbReference type="SUPFAM" id="SSF56349">
    <property type="entry name" value="DNA breaking-rejoining enzymes"/>
    <property type="match status" value="1"/>
</dbReference>
<accession>A0A6I1X5Q4</accession>
<dbReference type="AlphaFoldDB" id="A0A6I1X5Q4"/>
<dbReference type="GO" id="GO:0003677">
    <property type="term" value="F:DNA binding"/>
    <property type="evidence" value="ECO:0007669"/>
    <property type="project" value="InterPro"/>
</dbReference>
<evidence type="ECO:0000313" key="1">
    <source>
        <dbReference type="EMBL" id="MQU45875.1"/>
    </source>
</evidence>